<dbReference type="Pfam" id="PF17962">
    <property type="entry name" value="bMG6"/>
    <property type="match status" value="1"/>
</dbReference>
<dbReference type="Pfam" id="PF21765">
    <property type="entry name" value="CUB_A2MG"/>
    <property type="match status" value="1"/>
</dbReference>
<dbReference type="InterPro" id="IPR041246">
    <property type="entry name" value="Bact_MG10"/>
</dbReference>
<reference evidence="6 7" key="1">
    <citation type="submission" date="2020-10" db="EMBL/GenBank/DDBJ databases">
        <title>Connecting structure to function with the recovery of over 1000 high-quality activated sludge metagenome-assembled genomes encoding full-length rRNA genes using long-read sequencing.</title>
        <authorList>
            <person name="Singleton C.M."/>
            <person name="Petriglieri F."/>
            <person name="Kristensen J.M."/>
            <person name="Kirkegaard R.H."/>
            <person name="Michaelsen T.Y."/>
            <person name="Andersen M.H."/>
            <person name="Karst S.M."/>
            <person name="Dueholm M.S."/>
            <person name="Nielsen P.H."/>
            <person name="Albertsen M."/>
        </authorList>
    </citation>
    <scope>NUCLEOTIDE SEQUENCE [LARGE SCALE GENOMIC DNA]</scope>
    <source>
        <strain evidence="6">Fred_18-Q3-R57-64_BAT3C.720</strain>
    </source>
</reference>
<evidence type="ECO:0000259" key="4">
    <source>
        <dbReference type="SMART" id="SM01359"/>
    </source>
</evidence>
<dbReference type="GO" id="GO:0004866">
    <property type="term" value="F:endopeptidase inhibitor activity"/>
    <property type="evidence" value="ECO:0007669"/>
    <property type="project" value="InterPro"/>
</dbReference>
<dbReference type="PIRSF" id="PIRSF038980">
    <property type="entry name" value="A2M_bac"/>
    <property type="match status" value="1"/>
</dbReference>
<evidence type="ECO:0000313" key="6">
    <source>
        <dbReference type="EMBL" id="MBK7953874.1"/>
    </source>
</evidence>
<dbReference type="Pfam" id="PF11974">
    <property type="entry name" value="bMG3"/>
    <property type="match status" value="1"/>
</dbReference>
<dbReference type="PANTHER" id="PTHR40094:SF1">
    <property type="entry name" value="UBIQUITIN DOMAIN-CONTAINING PROTEIN"/>
    <property type="match status" value="1"/>
</dbReference>
<dbReference type="SMART" id="SM01360">
    <property type="entry name" value="A2M"/>
    <property type="match status" value="1"/>
</dbReference>
<evidence type="ECO:0000256" key="3">
    <source>
        <dbReference type="SAM" id="MobiDB-lite"/>
    </source>
</evidence>
<dbReference type="CDD" id="cd02891">
    <property type="entry name" value="A2M_like"/>
    <property type="match status" value="1"/>
</dbReference>
<dbReference type="InterPro" id="IPR011625">
    <property type="entry name" value="A2M_N_BRD"/>
</dbReference>
<organism evidence="6 7">
    <name type="scientific">Candidatus Accumulibacter affinis</name>
    <dbReference type="NCBI Taxonomy" id="2954384"/>
    <lineage>
        <taxon>Bacteria</taxon>
        <taxon>Pseudomonadati</taxon>
        <taxon>Pseudomonadota</taxon>
        <taxon>Betaproteobacteria</taxon>
        <taxon>Candidatus Accumulibacter</taxon>
    </lineage>
</organism>
<dbReference type="InterPro" id="IPR011626">
    <property type="entry name" value="Alpha-macroglobulin_TED"/>
</dbReference>
<dbReference type="Pfam" id="PF21142">
    <property type="entry name" value="A2M_bMG2"/>
    <property type="match status" value="1"/>
</dbReference>
<feature type="region of interest" description="Disordered" evidence="3">
    <location>
        <begin position="236"/>
        <end position="261"/>
    </location>
</feature>
<dbReference type="EMBL" id="JADJOT010000007">
    <property type="protein sequence ID" value="MBK7953874.1"/>
    <property type="molecule type" value="Genomic_DNA"/>
</dbReference>
<name>A0A935T9S0_9PROT</name>
<dbReference type="InterPro" id="IPR001599">
    <property type="entry name" value="Macroglobln_a2"/>
</dbReference>
<dbReference type="SMART" id="SM01419">
    <property type="entry name" value="Thiol-ester_cl"/>
    <property type="match status" value="1"/>
</dbReference>
<dbReference type="PANTHER" id="PTHR40094">
    <property type="entry name" value="ALPHA-2-MACROGLOBULIN HOMOLOG"/>
    <property type="match status" value="1"/>
</dbReference>
<evidence type="ECO:0000256" key="2">
    <source>
        <dbReference type="ARBA" id="ARBA00022729"/>
    </source>
</evidence>
<comment type="caution">
    <text evidence="6">The sequence shown here is derived from an EMBL/GenBank/DDBJ whole genome shotgun (WGS) entry which is preliminary data.</text>
</comment>
<dbReference type="InterPro" id="IPR021868">
    <property type="entry name" value="Alpha_2_Macroglob_MG3"/>
</dbReference>
<dbReference type="Proteomes" id="UP000706151">
    <property type="component" value="Unassembled WGS sequence"/>
</dbReference>
<dbReference type="Pfam" id="PF17973">
    <property type="entry name" value="bMG10"/>
    <property type="match status" value="1"/>
</dbReference>
<protein>
    <submittedName>
        <fullName evidence="6">Alpha-2-macroglobulin family protein</fullName>
    </submittedName>
</protein>
<dbReference type="InterPro" id="IPR049122">
    <property type="entry name" value="A2MG_CUB"/>
</dbReference>
<dbReference type="Pfam" id="PF01835">
    <property type="entry name" value="MG2"/>
    <property type="match status" value="1"/>
</dbReference>
<dbReference type="InterPro" id="IPR047565">
    <property type="entry name" value="Alpha-macroglob_thiol-ester_cl"/>
</dbReference>
<dbReference type="SMART" id="SM01359">
    <property type="entry name" value="A2M_N_2"/>
    <property type="match status" value="1"/>
</dbReference>
<dbReference type="Pfam" id="PF07678">
    <property type="entry name" value="TED_complement"/>
    <property type="match status" value="1"/>
</dbReference>
<dbReference type="Pfam" id="PF00207">
    <property type="entry name" value="A2M"/>
    <property type="match status" value="1"/>
</dbReference>
<dbReference type="Gene3D" id="2.60.40.1930">
    <property type="match status" value="1"/>
</dbReference>
<dbReference type="Pfam" id="PF17972">
    <property type="entry name" value="bMG5"/>
    <property type="match status" value="1"/>
</dbReference>
<dbReference type="InterPro" id="IPR051802">
    <property type="entry name" value="YfhM-like"/>
</dbReference>
<gene>
    <name evidence="6" type="ORF">IPK02_07900</name>
</gene>
<dbReference type="InterPro" id="IPR002890">
    <property type="entry name" value="MG2"/>
</dbReference>
<evidence type="ECO:0000259" key="5">
    <source>
        <dbReference type="SMART" id="SM01360"/>
    </source>
</evidence>
<accession>A0A935T9S0</accession>
<dbReference type="InterPro" id="IPR049120">
    <property type="entry name" value="A2M_bMG2"/>
</dbReference>
<sequence>MQGQAQKQRLALLVGGLVALAIAGFLAFGHLPGGGKEEPGSEGVRFEVVDGAHRELDGSPALALSFSLPLDARAEHDKFVQVLEMPPATKAVATPRSEEDTEDGAATTLDLASSSRLALDATLEAGKPVAGAWVVGENPRLLFFPHIKPQTRYVVRVQPGLPARNGSKLDEEARFSIITAAVAPTFYFASRGMVLPAAQNGGLPVTTVNVPEVDIQFLKVKPEQLASFLEKVISGPSRSPAVAGGQDEESDSEGGNDHYYNRGTRLQGAVSSWDLDQLQEFTSSAFIGRFVTEQRANRRSVTFIPVESIPALREPGVYVAVMSQPNRFRSDYQTTYFYVSDLGLHLRQYPSRGADVYVSSLTDGKARAAVEVSWIDAQGKTLASGETDRDGRLAFAERPKGARLVMARKGEQMSLVALKEPALDLAEFDIAGMPYVPVRIFAYSGRNLYRPGERFEVSVIARDADGQPVPAQPIQATLRRPDGKAQWTATWPPEAAFAGYYRRTVELPSDAATGAWNLELRADPAAKLASSSLSFGVEEFLPERMQLDLTTPSERLAGESAWRIDASGRYLYGAPAAANRLLGVLTSERNRNPLAQKLPGFIFGDADEDKLKSRSELPESKLDEQGKAKLEVDLESVARRRSPFTVRATLSLLESGGRPVVRSIERVSWPASVLVGVRPMFVGAYAREGASADFEVVRADVNAQLKAGNSLPVRLFRENRNYYWRFDDQRGWNSGFTETDELVATTQVSVPAGGRGKLSLPVKYGRYRVEIVDPETRQTMRFRFYAGWSAQDDETQGVRPDRVALRLDKPAYAVGETARLTITPPHAGEALVTVEGDRALWVRRLSVGADATTIDIPIEKEWQRHDLYVSVMVLRPGSAGEKVTPARALGLLYIPLERANRKLAVALEAPQKMEPEQLLKVRIKVPEAKGEKALVTLSAVDVGILNITRFASPDPFGFFFAKLRYGADLYDVYGRLIEKMDGQKGKLKFGGDAAPKPTRSLPKKLRLVDLFSGPVLLDAKGEAEISLPVPDFNGSLRLMAVAASGERFGMQEAEVTVAAPLVVELATPRFLSVGDSAVLALEVQNLAGSTQEVRIALSNHDGLVIKVGEQQFSLKDQQKRILRIPIEAGSAIGLTNVQVQVDSPRVNIKRSFALQVQAPTPRQSVVRRLGVDPGETVDIRDGELAGFLRQSVTATLTLSDKAPIDVRSAIQGLLSYPYGCAEQTTSSAYPHLFIDAAAARKFGLTPFTMAERAEMLNKAIARLTGMQAPNGGFSLWGNFSEYQYWLSAYVSNFLLDAREQGFDVPPAVEKRAFEFLLKGLQEGIAGLPTGAVSYNQNSVWNDSRYAGSGRFAVLAYGAYVLARQGKAPLATLRQLHESQAAAYSGLSLVHLGLALKLMGDETRARSAIEAGMIKPRGGPEHAWWGDYGSQLRDWAMIYALLDKHQLKPAGRENLVSQVAGAMDGGRYYSTQEKLALFLLGRNLVTEAGKEWAADLVSAGKTLAMAGQGTQFQPLSADELAAGVSIRNTGKARLYIALDFAGNPQKVPAARRDAFDLKRDWFTADGQPLGNRPLRVGETAIVRLQVRTNGRYANGLVVDSIPAGVEIENANLVQGEQAVVTVDGVDTRQAMQNSSIRHVEFRDDRFVVAAKLADKMQFFYRVRVVTPGRFVVPPSYAEDMYQPQIYGLAGGDQILAIGDSGEEDASTKK</sequence>
<evidence type="ECO:0000256" key="1">
    <source>
        <dbReference type="ARBA" id="ARBA00010556"/>
    </source>
</evidence>
<dbReference type="Gene3D" id="1.50.10.20">
    <property type="match status" value="1"/>
</dbReference>
<keyword evidence="2" id="KW-0732">Signal</keyword>
<feature type="domain" description="Alpha-2-macroglobulin" evidence="5">
    <location>
        <begin position="1008"/>
        <end position="1097"/>
    </location>
</feature>
<proteinExistence type="inferred from homology"/>
<dbReference type="InterPro" id="IPR008930">
    <property type="entry name" value="Terpenoid_cyclase/PrenylTrfase"/>
</dbReference>
<dbReference type="InterPro" id="IPR041462">
    <property type="entry name" value="Bact_A2M_MG6"/>
</dbReference>
<dbReference type="InterPro" id="IPR026284">
    <property type="entry name" value="A2MG_proteobact"/>
</dbReference>
<dbReference type="InterPro" id="IPR041203">
    <property type="entry name" value="Bact_A2M_MG5"/>
</dbReference>
<dbReference type="SUPFAM" id="SSF48239">
    <property type="entry name" value="Terpenoid cyclases/Protein prenyltransferases"/>
    <property type="match status" value="1"/>
</dbReference>
<feature type="domain" description="Alpha-2-macroglobulin bait region" evidence="4">
    <location>
        <begin position="803"/>
        <end position="947"/>
    </location>
</feature>
<evidence type="ECO:0000313" key="7">
    <source>
        <dbReference type="Proteomes" id="UP000706151"/>
    </source>
</evidence>
<comment type="similarity">
    <text evidence="1">Belongs to the protease inhibitor I39 (alpha-2-macroglobulin) family. Bacterial alpha-2-macroglobulin subfamily.</text>
</comment>
<dbReference type="GO" id="GO:0005615">
    <property type="term" value="C:extracellular space"/>
    <property type="evidence" value="ECO:0007669"/>
    <property type="project" value="InterPro"/>
</dbReference>
<dbReference type="Pfam" id="PF07703">
    <property type="entry name" value="A2M_BRD"/>
    <property type="match status" value="1"/>
</dbReference>